<dbReference type="EMBL" id="GEEE01000521">
    <property type="protein sequence ID" value="JAP62704.1"/>
    <property type="molecule type" value="Transcribed_RNA"/>
</dbReference>
<keyword evidence="1" id="KW-0812">Transmembrane</keyword>
<dbReference type="AlphaFoldDB" id="A0A0V0JA87"/>
<accession>A0A0V0JA87</accession>
<organism evidence="2">
    <name type="scientific">Schistocephalus solidus</name>
    <name type="common">Tapeworm</name>
    <dbReference type="NCBI Taxonomy" id="70667"/>
    <lineage>
        <taxon>Eukaryota</taxon>
        <taxon>Metazoa</taxon>
        <taxon>Spiralia</taxon>
        <taxon>Lophotrochozoa</taxon>
        <taxon>Platyhelminthes</taxon>
        <taxon>Cestoda</taxon>
        <taxon>Eucestoda</taxon>
        <taxon>Diphyllobothriidea</taxon>
        <taxon>Diphyllobothriidae</taxon>
        <taxon>Schistocephalus</taxon>
    </lineage>
</organism>
<proteinExistence type="predicted"/>
<gene>
    <name evidence="2" type="ORF">TR125037</name>
</gene>
<evidence type="ECO:0000313" key="2">
    <source>
        <dbReference type="EMBL" id="JAP62704.1"/>
    </source>
</evidence>
<protein>
    <submittedName>
        <fullName evidence="2">Uncharacterized protein</fullName>
    </submittedName>
</protein>
<keyword evidence="1" id="KW-1133">Transmembrane helix</keyword>
<feature type="transmembrane region" description="Helical" evidence="1">
    <location>
        <begin position="6"/>
        <end position="31"/>
    </location>
</feature>
<reference evidence="2" key="1">
    <citation type="submission" date="2016-01" db="EMBL/GenBank/DDBJ databases">
        <title>Reference transcriptome for the parasite Schistocephalus solidus: insights into the molecular evolution of parasitism.</title>
        <authorList>
            <person name="Hebert F.O."/>
            <person name="Grambauer S."/>
            <person name="Barber I."/>
            <person name="Landry C.R."/>
            <person name="Aubin-Horth N."/>
        </authorList>
    </citation>
    <scope>NUCLEOTIDE SEQUENCE</scope>
</reference>
<name>A0A0V0JA87_SCHSO</name>
<dbReference type="EMBL" id="GEEE01019935">
    <property type="protein sequence ID" value="JAP43290.1"/>
    <property type="molecule type" value="Transcribed_RNA"/>
</dbReference>
<keyword evidence="1" id="KW-0472">Membrane</keyword>
<sequence length="127" mass="14613">MERNWLFFIFFSFLIFFIGTTTSALLSFSFLRSARASSASRLASLRLARCARRSASATLRFCSSVFSATFSSQVLRSPLSRRIDEYLFVRVVFHTRPDFGFPRTDLGFAMPGELQYLMTSYVEQELQ</sequence>
<evidence type="ECO:0000256" key="1">
    <source>
        <dbReference type="SAM" id="Phobius"/>
    </source>
</evidence>